<name>A0A0L0VAV5_9BASI</name>
<proteinExistence type="predicted"/>
<feature type="compositionally biased region" description="Polar residues" evidence="1">
    <location>
        <begin position="21"/>
        <end position="44"/>
    </location>
</feature>
<keyword evidence="3" id="KW-1185">Reference proteome</keyword>
<evidence type="ECO:0000313" key="2">
    <source>
        <dbReference type="EMBL" id="KNE96417.1"/>
    </source>
</evidence>
<feature type="region of interest" description="Disordered" evidence="1">
    <location>
        <begin position="1"/>
        <end position="44"/>
    </location>
</feature>
<evidence type="ECO:0000313" key="3">
    <source>
        <dbReference type="Proteomes" id="UP000054564"/>
    </source>
</evidence>
<reference evidence="3" key="1">
    <citation type="submission" date="2014-03" db="EMBL/GenBank/DDBJ databases">
        <title>The Genome Sequence of Puccinia striiformis f. sp. tritici PST-78.</title>
        <authorList>
            <consortium name="The Broad Institute Genome Sequencing Platform"/>
            <person name="Cuomo C."/>
            <person name="Hulbert S."/>
            <person name="Chen X."/>
            <person name="Walker B."/>
            <person name="Young S.K."/>
            <person name="Zeng Q."/>
            <person name="Gargeya S."/>
            <person name="Fitzgerald M."/>
            <person name="Haas B."/>
            <person name="Abouelleil A."/>
            <person name="Alvarado L."/>
            <person name="Arachchi H.M."/>
            <person name="Berlin A.M."/>
            <person name="Chapman S.B."/>
            <person name="Goldberg J."/>
            <person name="Griggs A."/>
            <person name="Gujja S."/>
            <person name="Hansen M."/>
            <person name="Howarth C."/>
            <person name="Imamovic A."/>
            <person name="Larimer J."/>
            <person name="McCowan C."/>
            <person name="Montmayeur A."/>
            <person name="Murphy C."/>
            <person name="Neiman D."/>
            <person name="Pearson M."/>
            <person name="Priest M."/>
            <person name="Roberts A."/>
            <person name="Saif S."/>
            <person name="Shea T."/>
            <person name="Sisk P."/>
            <person name="Sykes S."/>
            <person name="Wortman J."/>
            <person name="Nusbaum C."/>
            <person name="Birren B."/>
        </authorList>
    </citation>
    <scope>NUCLEOTIDE SEQUENCE [LARGE SCALE GENOMIC DNA]</scope>
    <source>
        <strain evidence="3">race PST-78</strain>
    </source>
</reference>
<organism evidence="2 3">
    <name type="scientific">Puccinia striiformis f. sp. tritici PST-78</name>
    <dbReference type="NCBI Taxonomy" id="1165861"/>
    <lineage>
        <taxon>Eukaryota</taxon>
        <taxon>Fungi</taxon>
        <taxon>Dikarya</taxon>
        <taxon>Basidiomycota</taxon>
        <taxon>Pucciniomycotina</taxon>
        <taxon>Pucciniomycetes</taxon>
        <taxon>Pucciniales</taxon>
        <taxon>Pucciniaceae</taxon>
        <taxon>Puccinia</taxon>
    </lineage>
</organism>
<accession>A0A0L0VAV5</accession>
<comment type="caution">
    <text evidence="2">The sequence shown here is derived from an EMBL/GenBank/DDBJ whole genome shotgun (WGS) entry which is preliminary data.</text>
</comment>
<dbReference type="EMBL" id="AJIL01000082">
    <property type="protein sequence ID" value="KNE96417.1"/>
    <property type="molecule type" value="Genomic_DNA"/>
</dbReference>
<dbReference type="AlphaFoldDB" id="A0A0L0VAV5"/>
<gene>
    <name evidence="2" type="ORF">PSTG_10250</name>
</gene>
<protein>
    <submittedName>
        <fullName evidence="2">Uncharacterized protein</fullName>
    </submittedName>
</protein>
<dbReference type="Proteomes" id="UP000054564">
    <property type="component" value="Unassembled WGS sequence"/>
</dbReference>
<feature type="non-terminal residue" evidence="2">
    <location>
        <position position="1"/>
    </location>
</feature>
<evidence type="ECO:0000256" key="1">
    <source>
        <dbReference type="SAM" id="MobiDB-lite"/>
    </source>
</evidence>
<sequence length="102" mass="11092">PELNPHQGLDVKRRVGRFRPPSSSQEEATLSLSPEQSHPSSTSRVTCSTSLLINIGRLRPPISVLIRPSKPSLGVSLGLGAEFINTSLKQTFASTSWTYVHP</sequence>